<keyword evidence="2" id="KW-1185">Reference proteome</keyword>
<sequence length="129" mass="13768">MHAEVSRRTLSGSALFRLQICTVSSTFGFRHEGSAFNVSSGCAPAADSISLGARCGLCAVRSVGTVGGFTSFHLPICSVFYGVRLSTLKSRHSAWRDDVRVQCSCFAVCLLWLLGTDVSISEIGPVYAQ</sequence>
<dbReference type="AlphaFoldDB" id="A0A388K6E1"/>
<organism evidence="1 2">
    <name type="scientific">Chara braunii</name>
    <name type="common">Braun's stonewort</name>
    <dbReference type="NCBI Taxonomy" id="69332"/>
    <lineage>
        <taxon>Eukaryota</taxon>
        <taxon>Viridiplantae</taxon>
        <taxon>Streptophyta</taxon>
        <taxon>Charophyceae</taxon>
        <taxon>Charales</taxon>
        <taxon>Characeae</taxon>
        <taxon>Chara</taxon>
    </lineage>
</organism>
<comment type="caution">
    <text evidence="1">The sequence shown here is derived from an EMBL/GenBank/DDBJ whole genome shotgun (WGS) entry which is preliminary data.</text>
</comment>
<dbReference type="EMBL" id="BFEA01000062">
    <property type="protein sequence ID" value="GBG65513.1"/>
    <property type="molecule type" value="Genomic_DNA"/>
</dbReference>
<name>A0A388K6E1_CHABU</name>
<reference evidence="1 2" key="1">
    <citation type="journal article" date="2018" name="Cell">
        <title>The Chara Genome: Secondary Complexity and Implications for Plant Terrestrialization.</title>
        <authorList>
            <person name="Nishiyama T."/>
            <person name="Sakayama H."/>
            <person name="Vries J.D."/>
            <person name="Buschmann H."/>
            <person name="Saint-Marcoux D."/>
            <person name="Ullrich K.K."/>
            <person name="Haas F.B."/>
            <person name="Vanderstraeten L."/>
            <person name="Becker D."/>
            <person name="Lang D."/>
            <person name="Vosolsobe S."/>
            <person name="Rombauts S."/>
            <person name="Wilhelmsson P.K.I."/>
            <person name="Janitza P."/>
            <person name="Kern R."/>
            <person name="Heyl A."/>
            <person name="Rumpler F."/>
            <person name="Villalobos L.I.A.C."/>
            <person name="Clay J.M."/>
            <person name="Skokan R."/>
            <person name="Toyoda A."/>
            <person name="Suzuki Y."/>
            <person name="Kagoshima H."/>
            <person name="Schijlen E."/>
            <person name="Tajeshwar N."/>
            <person name="Catarino B."/>
            <person name="Hetherington A.J."/>
            <person name="Saltykova A."/>
            <person name="Bonnot C."/>
            <person name="Breuninger H."/>
            <person name="Symeonidi A."/>
            <person name="Radhakrishnan G.V."/>
            <person name="Van Nieuwerburgh F."/>
            <person name="Deforce D."/>
            <person name="Chang C."/>
            <person name="Karol K.G."/>
            <person name="Hedrich R."/>
            <person name="Ulvskov P."/>
            <person name="Glockner G."/>
            <person name="Delwiche C.F."/>
            <person name="Petrasek J."/>
            <person name="Van de Peer Y."/>
            <person name="Friml J."/>
            <person name="Beilby M."/>
            <person name="Dolan L."/>
            <person name="Kohara Y."/>
            <person name="Sugano S."/>
            <person name="Fujiyama A."/>
            <person name="Delaux P.-M."/>
            <person name="Quint M."/>
            <person name="TheiBen G."/>
            <person name="Hagemann M."/>
            <person name="Harholt J."/>
            <person name="Dunand C."/>
            <person name="Zachgo S."/>
            <person name="Langdale J."/>
            <person name="Maumus F."/>
            <person name="Straeten D.V.D."/>
            <person name="Gould S.B."/>
            <person name="Rensing S.A."/>
        </authorList>
    </citation>
    <scope>NUCLEOTIDE SEQUENCE [LARGE SCALE GENOMIC DNA]</scope>
    <source>
        <strain evidence="1 2">S276</strain>
    </source>
</reference>
<evidence type="ECO:0000313" key="1">
    <source>
        <dbReference type="EMBL" id="GBG65513.1"/>
    </source>
</evidence>
<accession>A0A388K6E1</accession>
<proteinExistence type="predicted"/>
<dbReference type="Gramene" id="GBG65513">
    <property type="protein sequence ID" value="GBG65513"/>
    <property type="gene ID" value="CBR_g51108"/>
</dbReference>
<protein>
    <submittedName>
        <fullName evidence="1">Uncharacterized protein</fullName>
    </submittedName>
</protein>
<evidence type="ECO:0000313" key="2">
    <source>
        <dbReference type="Proteomes" id="UP000265515"/>
    </source>
</evidence>
<dbReference type="Proteomes" id="UP000265515">
    <property type="component" value="Unassembled WGS sequence"/>
</dbReference>
<gene>
    <name evidence="1" type="ORF">CBR_g51108</name>
</gene>